<protein>
    <submittedName>
        <fullName evidence="1">Uncharacterized protein</fullName>
    </submittedName>
</protein>
<name>A0A0A9FNY4_ARUDO</name>
<evidence type="ECO:0000313" key="1">
    <source>
        <dbReference type="EMBL" id="JAE12999.1"/>
    </source>
</evidence>
<organism evidence="1">
    <name type="scientific">Arundo donax</name>
    <name type="common">Giant reed</name>
    <name type="synonym">Donax arundinaceus</name>
    <dbReference type="NCBI Taxonomy" id="35708"/>
    <lineage>
        <taxon>Eukaryota</taxon>
        <taxon>Viridiplantae</taxon>
        <taxon>Streptophyta</taxon>
        <taxon>Embryophyta</taxon>
        <taxon>Tracheophyta</taxon>
        <taxon>Spermatophyta</taxon>
        <taxon>Magnoliopsida</taxon>
        <taxon>Liliopsida</taxon>
        <taxon>Poales</taxon>
        <taxon>Poaceae</taxon>
        <taxon>PACMAD clade</taxon>
        <taxon>Arundinoideae</taxon>
        <taxon>Arundineae</taxon>
        <taxon>Arundo</taxon>
    </lineage>
</organism>
<proteinExistence type="predicted"/>
<dbReference type="EMBL" id="GBRH01184897">
    <property type="protein sequence ID" value="JAE12999.1"/>
    <property type="molecule type" value="Transcribed_RNA"/>
</dbReference>
<reference evidence="1" key="1">
    <citation type="submission" date="2014-09" db="EMBL/GenBank/DDBJ databases">
        <authorList>
            <person name="Magalhaes I.L.F."/>
            <person name="Oliveira U."/>
            <person name="Santos F.R."/>
            <person name="Vidigal T.H.D.A."/>
            <person name="Brescovit A.D."/>
            <person name="Santos A.J."/>
        </authorList>
    </citation>
    <scope>NUCLEOTIDE SEQUENCE</scope>
    <source>
        <tissue evidence="1">Shoot tissue taken approximately 20 cm above the soil surface</tissue>
    </source>
</reference>
<sequence length="30" mass="3256">MINFKHYGGLELLSNVSTLLSSSLDSSTLK</sequence>
<accession>A0A0A9FNY4</accession>
<dbReference type="AlphaFoldDB" id="A0A0A9FNY4"/>
<reference evidence="1" key="2">
    <citation type="journal article" date="2015" name="Data Brief">
        <title>Shoot transcriptome of the giant reed, Arundo donax.</title>
        <authorList>
            <person name="Barrero R.A."/>
            <person name="Guerrero F.D."/>
            <person name="Moolhuijzen P."/>
            <person name="Goolsby J.A."/>
            <person name="Tidwell J."/>
            <person name="Bellgard S.E."/>
            <person name="Bellgard M.I."/>
        </authorList>
    </citation>
    <scope>NUCLEOTIDE SEQUENCE</scope>
    <source>
        <tissue evidence="1">Shoot tissue taken approximately 20 cm above the soil surface</tissue>
    </source>
</reference>